<protein>
    <recommendedName>
        <fullName evidence="2">FAD-binding domain-containing protein</fullName>
    </recommendedName>
</protein>
<sequence>MRWSTEVDGLGQAGDGVTVGPRTAGTSPESLRARFLVGCEGGRSTVRRLAGIDFRGAGATMTALLADVELPDLPEDFIFLRRCADGHFSALALEPGRHRVITSEYDRVVDRDDVTFEQVRESPVKLRGCRVWQVRRGCGCSPRGSRRQTGAPVHTRGLSIPSAAQS</sequence>
<evidence type="ECO:0000259" key="2">
    <source>
        <dbReference type="Pfam" id="PF01494"/>
    </source>
</evidence>
<dbReference type="Gene3D" id="3.50.50.60">
    <property type="entry name" value="FAD/NAD(P)-binding domain"/>
    <property type="match status" value="1"/>
</dbReference>
<dbReference type="InterPro" id="IPR002938">
    <property type="entry name" value="FAD-bd"/>
</dbReference>
<dbReference type="SUPFAM" id="SSF51905">
    <property type="entry name" value="FAD/NAD(P)-binding domain"/>
    <property type="match status" value="1"/>
</dbReference>
<evidence type="ECO:0000256" key="1">
    <source>
        <dbReference type="SAM" id="MobiDB-lite"/>
    </source>
</evidence>
<feature type="region of interest" description="Disordered" evidence="1">
    <location>
        <begin position="140"/>
        <end position="166"/>
    </location>
</feature>
<organism evidence="3 4">
    <name type="scientific">Yinghuangia aomiensis</name>
    <dbReference type="NCBI Taxonomy" id="676205"/>
    <lineage>
        <taxon>Bacteria</taxon>
        <taxon>Bacillati</taxon>
        <taxon>Actinomycetota</taxon>
        <taxon>Actinomycetes</taxon>
        <taxon>Kitasatosporales</taxon>
        <taxon>Streptomycetaceae</taxon>
        <taxon>Yinghuangia</taxon>
    </lineage>
</organism>
<feature type="region of interest" description="Disordered" evidence="1">
    <location>
        <begin position="1"/>
        <end position="26"/>
    </location>
</feature>
<dbReference type="RefSeq" id="WP_345681023.1">
    <property type="nucleotide sequence ID" value="NZ_BAABHS010000062.1"/>
</dbReference>
<evidence type="ECO:0000313" key="3">
    <source>
        <dbReference type="EMBL" id="GAA4996641.1"/>
    </source>
</evidence>
<dbReference type="Proteomes" id="UP001500466">
    <property type="component" value="Unassembled WGS sequence"/>
</dbReference>
<dbReference type="Gene3D" id="3.30.70.2450">
    <property type="match status" value="1"/>
</dbReference>
<feature type="domain" description="FAD-binding" evidence="2">
    <location>
        <begin position="2"/>
        <end position="111"/>
    </location>
</feature>
<dbReference type="EMBL" id="BAABHS010000062">
    <property type="protein sequence ID" value="GAA4996641.1"/>
    <property type="molecule type" value="Genomic_DNA"/>
</dbReference>
<name>A0ABP9IFG6_9ACTN</name>
<proteinExistence type="predicted"/>
<dbReference type="InterPro" id="IPR036188">
    <property type="entry name" value="FAD/NAD-bd_sf"/>
</dbReference>
<accession>A0ABP9IFG6</accession>
<gene>
    <name evidence="3" type="ORF">GCM10023205_82370</name>
</gene>
<dbReference type="Pfam" id="PF01494">
    <property type="entry name" value="FAD_binding_3"/>
    <property type="match status" value="1"/>
</dbReference>
<reference evidence="4" key="1">
    <citation type="journal article" date="2019" name="Int. J. Syst. Evol. Microbiol.">
        <title>The Global Catalogue of Microorganisms (GCM) 10K type strain sequencing project: providing services to taxonomists for standard genome sequencing and annotation.</title>
        <authorList>
            <consortium name="The Broad Institute Genomics Platform"/>
            <consortium name="The Broad Institute Genome Sequencing Center for Infectious Disease"/>
            <person name="Wu L."/>
            <person name="Ma J."/>
        </authorList>
    </citation>
    <scope>NUCLEOTIDE SEQUENCE [LARGE SCALE GENOMIC DNA]</scope>
    <source>
        <strain evidence="4">JCM 17986</strain>
    </source>
</reference>
<keyword evidence="4" id="KW-1185">Reference proteome</keyword>
<comment type="caution">
    <text evidence="3">The sequence shown here is derived from an EMBL/GenBank/DDBJ whole genome shotgun (WGS) entry which is preliminary data.</text>
</comment>
<evidence type="ECO:0000313" key="4">
    <source>
        <dbReference type="Proteomes" id="UP001500466"/>
    </source>
</evidence>